<dbReference type="InterPro" id="IPR013655">
    <property type="entry name" value="PAS_fold_3"/>
</dbReference>
<keyword evidence="24" id="KW-1185">Reference proteome</keyword>
<dbReference type="SMART" id="SM00086">
    <property type="entry name" value="PAC"/>
    <property type="match status" value="4"/>
</dbReference>
<keyword evidence="11" id="KW-0067">ATP-binding</keyword>
<dbReference type="FunFam" id="1.10.287.130:FF:000004">
    <property type="entry name" value="Ethylene receptor 1"/>
    <property type="match status" value="1"/>
</dbReference>
<dbReference type="InterPro" id="IPR036890">
    <property type="entry name" value="HATPase_C_sf"/>
</dbReference>
<dbReference type="CDD" id="cd00130">
    <property type="entry name" value="PAS"/>
    <property type="match status" value="4"/>
</dbReference>
<comment type="function">
    <text evidence="15">May play the central regulatory role in sporulation. It may be an element of the effector pathway responsible for the activation of sporulation genes in response to nutritional stress. Spo0A may act in concert with spo0H (a sigma factor) to control the expression of some genes that are critical to the sporulation process.</text>
</comment>
<dbReference type="Gene3D" id="3.30.565.10">
    <property type="entry name" value="Histidine kinase-like ATPase, C-terminal domain"/>
    <property type="match status" value="1"/>
</dbReference>
<name>A0A1G9S0T8_9FIRM</name>
<gene>
    <name evidence="23" type="ORF">SAMN04488692_1257</name>
</gene>
<dbReference type="PROSITE" id="PS50112">
    <property type="entry name" value="PAS"/>
    <property type="match status" value="4"/>
</dbReference>
<dbReference type="Pfam" id="PF02518">
    <property type="entry name" value="HATPase_c"/>
    <property type="match status" value="1"/>
</dbReference>
<feature type="domain" description="PAC" evidence="22">
    <location>
        <begin position="84"/>
        <end position="134"/>
    </location>
</feature>
<keyword evidence="12" id="KW-1133">Transmembrane helix</keyword>
<dbReference type="Pfam" id="PF00512">
    <property type="entry name" value="HisKA"/>
    <property type="match status" value="1"/>
</dbReference>
<feature type="domain" description="PAC" evidence="22">
    <location>
        <begin position="210"/>
        <end position="262"/>
    </location>
</feature>
<feature type="domain" description="Response regulatory" evidence="20">
    <location>
        <begin position="782"/>
        <end position="901"/>
    </location>
</feature>
<evidence type="ECO:0000256" key="18">
    <source>
        <dbReference type="SAM" id="Coils"/>
    </source>
</evidence>
<evidence type="ECO:0000259" key="19">
    <source>
        <dbReference type="PROSITE" id="PS50109"/>
    </source>
</evidence>
<dbReference type="EC" id="2.7.13.3" evidence="4"/>
<dbReference type="InterPro" id="IPR000014">
    <property type="entry name" value="PAS"/>
</dbReference>
<keyword evidence="10" id="KW-0418">Kinase</keyword>
<reference evidence="23 24" key="1">
    <citation type="submission" date="2016-10" db="EMBL/GenBank/DDBJ databases">
        <authorList>
            <person name="de Groot N.N."/>
        </authorList>
    </citation>
    <scope>NUCLEOTIDE SEQUENCE [LARGE SCALE GENOMIC DNA]</scope>
    <source>
        <strain evidence="23 24">SLAS-1</strain>
    </source>
</reference>
<dbReference type="InterPro" id="IPR000700">
    <property type="entry name" value="PAS-assoc_C"/>
</dbReference>
<feature type="coiled-coil region" evidence="18">
    <location>
        <begin position="492"/>
        <end position="529"/>
    </location>
</feature>
<dbReference type="SUPFAM" id="SSF47384">
    <property type="entry name" value="Homodimeric domain of signal transducing histidine kinase"/>
    <property type="match status" value="1"/>
</dbReference>
<dbReference type="InterPro" id="IPR005467">
    <property type="entry name" value="His_kinase_dom"/>
</dbReference>
<dbReference type="CDD" id="cd00082">
    <property type="entry name" value="HisKA"/>
    <property type="match status" value="1"/>
</dbReference>
<evidence type="ECO:0000256" key="9">
    <source>
        <dbReference type="ARBA" id="ARBA00022741"/>
    </source>
</evidence>
<evidence type="ECO:0000256" key="13">
    <source>
        <dbReference type="ARBA" id="ARBA00023012"/>
    </source>
</evidence>
<feature type="domain" description="PAC" evidence="22">
    <location>
        <begin position="337"/>
        <end position="387"/>
    </location>
</feature>
<evidence type="ECO:0000256" key="11">
    <source>
        <dbReference type="ARBA" id="ARBA00022840"/>
    </source>
</evidence>
<evidence type="ECO:0000256" key="10">
    <source>
        <dbReference type="ARBA" id="ARBA00022777"/>
    </source>
</evidence>
<dbReference type="InterPro" id="IPR011006">
    <property type="entry name" value="CheY-like_superfamily"/>
</dbReference>
<dbReference type="PANTHER" id="PTHR45339">
    <property type="entry name" value="HYBRID SIGNAL TRANSDUCTION HISTIDINE KINASE J"/>
    <property type="match status" value="1"/>
</dbReference>
<evidence type="ECO:0000313" key="24">
    <source>
        <dbReference type="Proteomes" id="UP000199476"/>
    </source>
</evidence>
<keyword evidence="13" id="KW-0902">Two-component regulatory system</keyword>
<evidence type="ECO:0000259" key="20">
    <source>
        <dbReference type="PROSITE" id="PS50110"/>
    </source>
</evidence>
<evidence type="ECO:0000256" key="8">
    <source>
        <dbReference type="ARBA" id="ARBA00022692"/>
    </source>
</evidence>
<dbReference type="PROSITE" id="PS50113">
    <property type="entry name" value="PAC"/>
    <property type="match status" value="3"/>
</dbReference>
<dbReference type="Pfam" id="PF00072">
    <property type="entry name" value="Response_reg"/>
    <property type="match status" value="2"/>
</dbReference>
<evidence type="ECO:0000256" key="3">
    <source>
        <dbReference type="ARBA" id="ARBA00006402"/>
    </source>
</evidence>
<dbReference type="InterPro" id="IPR035965">
    <property type="entry name" value="PAS-like_dom_sf"/>
</dbReference>
<keyword evidence="18" id="KW-0175">Coiled coil</keyword>
<dbReference type="PRINTS" id="PR00344">
    <property type="entry name" value="BCTRLSENSOR"/>
</dbReference>
<comment type="subcellular location">
    <subcellularLocation>
        <location evidence="2">Membrane</location>
    </subcellularLocation>
</comment>
<feature type="modified residue" description="4-aspartylphosphate" evidence="17">
    <location>
        <position position="836"/>
    </location>
</feature>
<keyword evidence="7" id="KW-0808">Transferase</keyword>
<evidence type="ECO:0000256" key="12">
    <source>
        <dbReference type="ARBA" id="ARBA00022989"/>
    </source>
</evidence>
<dbReference type="InterPro" id="IPR036097">
    <property type="entry name" value="HisK_dim/P_sf"/>
</dbReference>
<evidence type="ECO:0000256" key="1">
    <source>
        <dbReference type="ARBA" id="ARBA00000085"/>
    </source>
</evidence>
<dbReference type="NCBIfam" id="TIGR00229">
    <property type="entry name" value="sensory_box"/>
    <property type="match status" value="4"/>
</dbReference>
<comment type="catalytic activity">
    <reaction evidence="1">
        <text>ATP + protein L-histidine = ADP + protein N-phospho-L-histidine.</text>
        <dbReference type="EC" id="2.7.13.3"/>
    </reaction>
</comment>
<dbReference type="SMART" id="SM00387">
    <property type="entry name" value="HATPase_c"/>
    <property type="match status" value="1"/>
</dbReference>
<keyword evidence="8" id="KW-0812">Transmembrane</keyword>
<dbReference type="SMART" id="SM00448">
    <property type="entry name" value="REC"/>
    <property type="match status" value="2"/>
</dbReference>
<dbReference type="InterPro" id="IPR003594">
    <property type="entry name" value="HATPase_dom"/>
</dbReference>
<dbReference type="SMART" id="SM00388">
    <property type="entry name" value="HisKA"/>
    <property type="match status" value="1"/>
</dbReference>
<evidence type="ECO:0000256" key="2">
    <source>
        <dbReference type="ARBA" id="ARBA00004370"/>
    </source>
</evidence>
<dbReference type="Gene3D" id="3.30.450.20">
    <property type="entry name" value="PAS domain"/>
    <property type="match status" value="4"/>
</dbReference>
<dbReference type="STRING" id="321763.SAMN04488692_1257"/>
<dbReference type="CDD" id="cd17546">
    <property type="entry name" value="REC_hyHK_CKI1_RcsC-like"/>
    <property type="match status" value="2"/>
</dbReference>
<keyword evidence="6 17" id="KW-0597">Phosphoprotein</keyword>
<dbReference type="SMART" id="SM00091">
    <property type="entry name" value="PAS"/>
    <property type="match status" value="4"/>
</dbReference>
<dbReference type="SUPFAM" id="SSF52172">
    <property type="entry name" value="CheY-like"/>
    <property type="match status" value="2"/>
</dbReference>
<dbReference type="CDD" id="cd16922">
    <property type="entry name" value="HATPase_EvgS-ArcB-TorS-like"/>
    <property type="match status" value="1"/>
</dbReference>
<dbReference type="GO" id="GO:0005524">
    <property type="term" value="F:ATP binding"/>
    <property type="evidence" value="ECO:0007669"/>
    <property type="project" value="UniProtKB-KW"/>
</dbReference>
<sequence>MNDGLSLKEQYEIVFNNTQDALFLLKITEADEIKFQRLNEAHEQETGLKTEEVRGKTPREVLGEEIGTEVEAKYRRCIEAGERIEYEEKLDFPAGKKVYHTTLTPVYHEGKITQIVGSGRDITERKKAQKNLEKMKDRFEIATSSAGVGVWELNLETDDLYWSEEMYELYGLDKDEVENKYMTWVKNLHPEDKEETRRKLELAAAEKEDFQSDFRVIGLEGDVKYIRGFGRIVSDEDDESEYMIGVNYEITQQKKFEQRLEEQKESFQKVINNMPDCIFIKDKQGRYQLVNEELEELFGLPEEKIIGKTDHELSPTDEEAEDFASDYEIVLSGEEKAITEEKITDSQGNERWFQTKKVPVTFQGEQCVLGIARDITRRRELEQRYQTLFQEAPYGIVVIDSETQKSLDYNQAVCDMLGYTREEFKDVEINDYEVIEEPEETRARVNKMLNGSREVFETKHRTKTGEILNVKVNAKAVEFNDKQYILAMFQNITEAKKNKQKLDRYTKEIERKNVELEQTRDQALQASRAKSEFLATMSHEIRTPMNSIIGMSELLEETEINSEQKNYLTILQNAGESLLALINDVLDLSKIEAEQIVLEETEFSLEALVNDATEMVSFKAYEKGLDLASRIAPEVPGELKGDPTRLRQILLNLLSNAVKFTAEGEVTLEVELEEKKQIRGKEKVQLLFSVRDTGIGIEQEKKENIFASFTQADASSTREYGGTGLGLTISQKLVRFMDGDIWVESTKGAGSTFYFTLELPMAESEVGDRFEIEDEIDLEGTRILAVDDNSTNLLIIEELLEDKNVELVTAENGEEAISLLADEEKNNEDFQLVLLDLLMPKKDGNEVACYIREELQQSTIKIIMLSSNLGMEEITCRDYVDEFISKPIRRKSLLQAIEEQIYKQQKQKGTEGEAEGVVSFETDSREEAQADDISSEKGPLRILLVDDAAENRLLVKAHLKSKNCRIEMAENGLKAVEKFKEGEFDLVLMDLQMPEMDGYQATKAIKDWEKKEEREPTPVVALTAHALTEDIKKTKQLGFDGHFTKPIKKNKLFSLIDEYRED</sequence>
<protein>
    <recommendedName>
        <fullName evidence="16">Circadian input-output histidine kinase CikA</fullName>
        <ecNumber evidence="4">2.7.13.3</ecNumber>
    </recommendedName>
    <alternativeName>
        <fullName evidence="5">Stage 0 sporulation protein A homolog</fullName>
    </alternativeName>
</protein>
<dbReference type="InterPro" id="IPR001789">
    <property type="entry name" value="Sig_transdc_resp-reg_receiver"/>
</dbReference>
<evidence type="ECO:0000313" key="23">
    <source>
        <dbReference type="EMBL" id="SDM29093.1"/>
    </source>
</evidence>
<dbReference type="AlphaFoldDB" id="A0A1G9S0T8"/>
<evidence type="ECO:0000256" key="7">
    <source>
        <dbReference type="ARBA" id="ARBA00022679"/>
    </source>
</evidence>
<comment type="similarity">
    <text evidence="3">In the N-terminal section; belongs to the phytochrome family.</text>
</comment>
<feature type="modified residue" description="4-aspartylphosphate" evidence="17">
    <location>
        <position position="990"/>
    </location>
</feature>
<dbReference type="SUPFAM" id="SSF55785">
    <property type="entry name" value="PYP-like sensor domain (PAS domain)"/>
    <property type="match status" value="4"/>
</dbReference>
<organism evidence="23 24">
    <name type="scientific">Halarsenatibacter silvermanii</name>
    <dbReference type="NCBI Taxonomy" id="321763"/>
    <lineage>
        <taxon>Bacteria</taxon>
        <taxon>Bacillati</taxon>
        <taxon>Bacillota</taxon>
        <taxon>Clostridia</taxon>
        <taxon>Halanaerobiales</taxon>
        <taxon>Halarsenatibacteraceae</taxon>
        <taxon>Halarsenatibacter</taxon>
    </lineage>
</organism>
<accession>A0A1G9S0T8</accession>
<dbReference type="InterPro" id="IPR001610">
    <property type="entry name" value="PAC"/>
</dbReference>
<evidence type="ECO:0000259" key="22">
    <source>
        <dbReference type="PROSITE" id="PS50113"/>
    </source>
</evidence>
<dbReference type="Pfam" id="PF08447">
    <property type="entry name" value="PAS_3"/>
    <property type="match status" value="1"/>
</dbReference>
<dbReference type="EMBL" id="FNGO01000025">
    <property type="protein sequence ID" value="SDM29093.1"/>
    <property type="molecule type" value="Genomic_DNA"/>
</dbReference>
<dbReference type="Proteomes" id="UP000199476">
    <property type="component" value="Unassembled WGS sequence"/>
</dbReference>
<dbReference type="InterPro" id="IPR013656">
    <property type="entry name" value="PAS_4"/>
</dbReference>
<evidence type="ECO:0000259" key="21">
    <source>
        <dbReference type="PROSITE" id="PS50112"/>
    </source>
</evidence>
<dbReference type="SUPFAM" id="SSF55874">
    <property type="entry name" value="ATPase domain of HSP90 chaperone/DNA topoisomerase II/histidine kinase"/>
    <property type="match status" value="1"/>
</dbReference>
<keyword evidence="9" id="KW-0547">Nucleotide-binding</keyword>
<dbReference type="Pfam" id="PF13426">
    <property type="entry name" value="PAS_9"/>
    <property type="match status" value="1"/>
</dbReference>
<dbReference type="PROSITE" id="PS50109">
    <property type="entry name" value="HIS_KIN"/>
    <property type="match status" value="1"/>
</dbReference>
<feature type="domain" description="PAS" evidence="21">
    <location>
        <begin position="135"/>
        <end position="207"/>
    </location>
</feature>
<proteinExistence type="inferred from homology"/>
<feature type="domain" description="PAS" evidence="21">
    <location>
        <begin position="263"/>
        <end position="334"/>
    </location>
</feature>
<dbReference type="InterPro" id="IPR004358">
    <property type="entry name" value="Sig_transdc_His_kin-like_C"/>
</dbReference>
<dbReference type="InterPro" id="IPR003661">
    <property type="entry name" value="HisK_dim/P_dom"/>
</dbReference>
<evidence type="ECO:0000256" key="6">
    <source>
        <dbReference type="ARBA" id="ARBA00022553"/>
    </source>
</evidence>
<feature type="domain" description="PAS" evidence="21">
    <location>
        <begin position="7"/>
        <end position="81"/>
    </location>
</feature>
<evidence type="ECO:0000256" key="14">
    <source>
        <dbReference type="ARBA" id="ARBA00023136"/>
    </source>
</evidence>
<dbReference type="Pfam" id="PF08448">
    <property type="entry name" value="PAS_4"/>
    <property type="match status" value="2"/>
</dbReference>
<dbReference type="FunFam" id="3.30.565.10:FF:000010">
    <property type="entry name" value="Sensor histidine kinase RcsC"/>
    <property type="match status" value="1"/>
</dbReference>
<evidence type="ECO:0000256" key="15">
    <source>
        <dbReference type="ARBA" id="ARBA00024867"/>
    </source>
</evidence>
<dbReference type="GO" id="GO:0016020">
    <property type="term" value="C:membrane"/>
    <property type="evidence" value="ECO:0007669"/>
    <property type="project" value="UniProtKB-SubCell"/>
</dbReference>
<evidence type="ECO:0000256" key="5">
    <source>
        <dbReference type="ARBA" id="ARBA00018672"/>
    </source>
</evidence>
<evidence type="ECO:0000256" key="17">
    <source>
        <dbReference type="PROSITE-ProRule" id="PRU00169"/>
    </source>
</evidence>
<dbReference type="RefSeq" id="WP_089761669.1">
    <property type="nucleotide sequence ID" value="NZ_FNGO01000025.1"/>
</dbReference>
<keyword evidence="14" id="KW-0472">Membrane</keyword>
<feature type="domain" description="PAS" evidence="21">
    <location>
        <begin position="381"/>
        <end position="452"/>
    </location>
</feature>
<dbReference type="OrthoDB" id="9803190at2"/>
<feature type="domain" description="Histidine kinase" evidence="19">
    <location>
        <begin position="536"/>
        <end position="761"/>
    </location>
</feature>
<dbReference type="Gene3D" id="1.10.287.130">
    <property type="match status" value="1"/>
</dbReference>
<dbReference type="PROSITE" id="PS50110">
    <property type="entry name" value="RESPONSE_REGULATORY"/>
    <property type="match status" value="2"/>
</dbReference>
<evidence type="ECO:0000256" key="4">
    <source>
        <dbReference type="ARBA" id="ARBA00012438"/>
    </source>
</evidence>
<dbReference type="GO" id="GO:0000155">
    <property type="term" value="F:phosphorelay sensor kinase activity"/>
    <property type="evidence" value="ECO:0007669"/>
    <property type="project" value="InterPro"/>
</dbReference>
<dbReference type="Gene3D" id="3.40.50.2300">
    <property type="match status" value="2"/>
</dbReference>
<dbReference type="PANTHER" id="PTHR45339:SF1">
    <property type="entry name" value="HYBRID SIGNAL TRANSDUCTION HISTIDINE KINASE J"/>
    <property type="match status" value="1"/>
</dbReference>
<feature type="domain" description="Response regulatory" evidence="20">
    <location>
        <begin position="941"/>
        <end position="1060"/>
    </location>
</feature>
<evidence type="ECO:0000256" key="16">
    <source>
        <dbReference type="ARBA" id="ARBA00074306"/>
    </source>
</evidence>
<dbReference type="Gene3D" id="2.10.70.100">
    <property type="match status" value="1"/>
</dbReference>